<sequence length="274" mass="27791">MPAPVPTPVPVALPPRPARPPSVAGSGRAGRGAAAAVCAILGTGLLGGAAAGGWLTARPPGRTAAEAAYARAATVWETAPVDRLFPPAVHDATAGPGGASRDWIRLGVAPDTGCADAFDPALALALRPAGCTRLLRATYADATSSSVTTVGLLVTEADADGMRALHDRFAAERLDERPDMLPRPYAPSGTPAERFGEAQRASWRVGMLTDLPVVVWSVSAFADGRPVARPQPAARAVAPTATTAPAEAGLGHDATALAAHVERAYRAAARGGAR</sequence>
<organism evidence="2 3">
    <name type="scientific">Streptomyces mobaraensis</name>
    <name type="common">Streptoverticillium mobaraense</name>
    <dbReference type="NCBI Taxonomy" id="35621"/>
    <lineage>
        <taxon>Bacteria</taxon>
        <taxon>Bacillati</taxon>
        <taxon>Actinomycetota</taxon>
        <taxon>Actinomycetes</taxon>
        <taxon>Kitasatosporales</taxon>
        <taxon>Streptomycetaceae</taxon>
        <taxon>Streptomyces</taxon>
    </lineage>
</organism>
<dbReference type="AlphaFoldDB" id="A0A5N5W094"/>
<evidence type="ECO:0000256" key="1">
    <source>
        <dbReference type="SAM" id="MobiDB-lite"/>
    </source>
</evidence>
<name>A0A5N5W094_STRMB</name>
<feature type="region of interest" description="Disordered" evidence="1">
    <location>
        <begin position="1"/>
        <end position="27"/>
    </location>
</feature>
<feature type="compositionally biased region" description="Pro residues" evidence="1">
    <location>
        <begin position="1"/>
        <end position="20"/>
    </location>
</feature>
<protein>
    <submittedName>
        <fullName evidence="2">Uncharacterized protein</fullName>
    </submittedName>
</protein>
<proteinExistence type="predicted"/>
<accession>A0A5N5W094</accession>
<keyword evidence="3" id="KW-1185">Reference proteome</keyword>
<comment type="caution">
    <text evidence="2">The sequence shown here is derived from an EMBL/GenBank/DDBJ whole genome shotgun (WGS) entry which is preliminary data.</text>
</comment>
<dbReference type="OrthoDB" id="3386555at2"/>
<gene>
    <name evidence="2" type="ORF">FRZ00_29610</name>
</gene>
<evidence type="ECO:0000313" key="2">
    <source>
        <dbReference type="EMBL" id="KAB7834557.1"/>
    </source>
</evidence>
<reference evidence="2 3" key="1">
    <citation type="journal article" date="2019" name="Microb. Cell Fact.">
        <title>Exploring novel herbicidin analogues by transcriptional regulator overexpression and MS/MS molecular networking.</title>
        <authorList>
            <person name="Shi Y."/>
            <person name="Gu R."/>
            <person name="Li Y."/>
            <person name="Wang X."/>
            <person name="Ren W."/>
            <person name="Li X."/>
            <person name="Wang L."/>
            <person name="Xie Y."/>
            <person name="Hong B."/>
        </authorList>
    </citation>
    <scope>NUCLEOTIDE SEQUENCE [LARGE SCALE GENOMIC DNA]</scope>
    <source>
        <strain evidence="2 3">US-43</strain>
    </source>
</reference>
<dbReference type="Proteomes" id="UP000327000">
    <property type="component" value="Unassembled WGS sequence"/>
</dbReference>
<dbReference type="EMBL" id="VOKX01000115">
    <property type="protein sequence ID" value="KAB7834557.1"/>
    <property type="molecule type" value="Genomic_DNA"/>
</dbReference>
<evidence type="ECO:0000313" key="3">
    <source>
        <dbReference type="Proteomes" id="UP000327000"/>
    </source>
</evidence>